<sequence length="285" mass="32186">MAEARSGPTVGQIVLGLRLRDLRERAGCSFTDAAQALSVNTTTVRRMEKAEVGLKPLYVKALLERYGVPQPEAESFLRLVEEANRPGWWHRFRDVLPDWFSLYVSLEGEASLIRAYEPHCVPGLLQTEDYARVLLRTGFPNASQKEIERRVALRMERQELLSRPRAPLLWAVVEEQVLRRRVGEPSVMRGQIDRLVEATALPNVTLQIMPFSAGPHPGMFGPFQLFRFEIPELPDIIYAESLTGAVYLDERPDTVAYLEVLDRMGAQAAPVHDTEAILGAIRKEL</sequence>
<comment type="caution">
    <text evidence="2">The sequence shown here is derived from an EMBL/GenBank/DDBJ whole genome shotgun (WGS) entry which is preliminary data.</text>
</comment>
<dbReference type="InterPro" id="IPR010982">
    <property type="entry name" value="Lambda_DNA-bd_dom_sf"/>
</dbReference>
<reference evidence="3" key="1">
    <citation type="submission" date="2023-07" db="EMBL/GenBank/DDBJ databases">
        <title>30 novel species of actinomycetes from the DSMZ collection.</title>
        <authorList>
            <person name="Nouioui I."/>
        </authorList>
    </citation>
    <scope>NUCLEOTIDE SEQUENCE [LARGE SCALE GENOMIC DNA]</scope>
    <source>
        <strain evidence="3">DSM 44938</strain>
    </source>
</reference>
<dbReference type="PROSITE" id="PS50943">
    <property type="entry name" value="HTH_CROC1"/>
    <property type="match status" value="1"/>
</dbReference>
<dbReference type="Pfam" id="PF13560">
    <property type="entry name" value="HTH_31"/>
    <property type="match status" value="1"/>
</dbReference>
<proteinExistence type="predicted"/>
<protein>
    <submittedName>
        <fullName evidence="2">Helix-turn-helix transcriptional regulator</fullName>
    </submittedName>
</protein>
<organism evidence="2 3">
    <name type="scientific">Streptomyces litchfieldiae</name>
    <dbReference type="NCBI Taxonomy" id="3075543"/>
    <lineage>
        <taxon>Bacteria</taxon>
        <taxon>Bacillati</taxon>
        <taxon>Actinomycetota</taxon>
        <taxon>Actinomycetes</taxon>
        <taxon>Kitasatosporales</taxon>
        <taxon>Streptomycetaceae</taxon>
        <taxon>Streptomyces</taxon>
    </lineage>
</organism>
<dbReference type="EMBL" id="JAVREL010000014">
    <property type="protein sequence ID" value="MDT0345391.1"/>
    <property type="molecule type" value="Genomic_DNA"/>
</dbReference>
<dbReference type="CDD" id="cd00093">
    <property type="entry name" value="HTH_XRE"/>
    <property type="match status" value="1"/>
</dbReference>
<dbReference type="InterPro" id="IPR001387">
    <property type="entry name" value="Cro/C1-type_HTH"/>
</dbReference>
<dbReference type="Gene3D" id="1.10.260.40">
    <property type="entry name" value="lambda repressor-like DNA-binding domains"/>
    <property type="match status" value="1"/>
</dbReference>
<name>A0ABU2MV85_9ACTN</name>
<dbReference type="RefSeq" id="WP_311706525.1">
    <property type="nucleotide sequence ID" value="NZ_JAVREL010000014.1"/>
</dbReference>
<accession>A0ABU2MV85</accession>
<evidence type="ECO:0000259" key="1">
    <source>
        <dbReference type="PROSITE" id="PS50943"/>
    </source>
</evidence>
<evidence type="ECO:0000313" key="2">
    <source>
        <dbReference type="EMBL" id="MDT0345391.1"/>
    </source>
</evidence>
<dbReference type="Proteomes" id="UP001183246">
    <property type="component" value="Unassembled WGS sequence"/>
</dbReference>
<feature type="domain" description="HTH cro/C1-type" evidence="1">
    <location>
        <begin position="19"/>
        <end position="73"/>
    </location>
</feature>
<dbReference type="SMART" id="SM00530">
    <property type="entry name" value="HTH_XRE"/>
    <property type="match status" value="1"/>
</dbReference>
<evidence type="ECO:0000313" key="3">
    <source>
        <dbReference type="Proteomes" id="UP001183246"/>
    </source>
</evidence>
<gene>
    <name evidence="2" type="ORF">RM590_22720</name>
</gene>
<dbReference type="Pfam" id="PF19054">
    <property type="entry name" value="DUF5753"/>
    <property type="match status" value="1"/>
</dbReference>
<dbReference type="InterPro" id="IPR043917">
    <property type="entry name" value="DUF5753"/>
</dbReference>
<dbReference type="SUPFAM" id="SSF47413">
    <property type="entry name" value="lambda repressor-like DNA-binding domains"/>
    <property type="match status" value="1"/>
</dbReference>
<keyword evidence="3" id="KW-1185">Reference proteome</keyword>